<feature type="compositionally biased region" description="Basic and acidic residues" evidence="1">
    <location>
        <begin position="1"/>
        <end position="14"/>
    </location>
</feature>
<feature type="non-terminal residue" evidence="3">
    <location>
        <position position="1"/>
    </location>
</feature>
<sequence length="239" mass="27498">STERRVLYGSHEDGGGPGSLYHKDIRPHPGDHLPTDRRERLSYYQCGMSPTSVPPPYFLKPEVKYKQNILEVTKKMMELLTGEVPIRCQDVTVYFSMEEWEYLEGHTDLYKDVMMENQPPLTSPDGSSNGNPPERCPRPLYSRDSTQEHINYAHNYEGKDVVDLKVQVKAEEMSHQSMEKGEMKVPIKEKESFHVMMENQPPLTSLDGSSNGNPPERCPLYSIQEDHNYARCYQVGWSI</sequence>
<gene>
    <name evidence="3" type="ORF">AB205_0189970</name>
</gene>
<dbReference type="InterPro" id="IPR036051">
    <property type="entry name" value="KRAB_dom_sf"/>
</dbReference>
<feature type="domain" description="KRAB" evidence="2">
    <location>
        <begin position="88"/>
        <end position="117"/>
    </location>
</feature>
<proteinExistence type="predicted"/>
<feature type="region of interest" description="Disordered" evidence="1">
    <location>
        <begin position="1"/>
        <end position="31"/>
    </location>
</feature>
<dbReference type="Gene3D" id="6.10.140.140">
    <property type="match status" value="1"/>
</dbReference>
<dbReference type="Pfam" id="PF01352">
    <property type="entry name" value="KRAB"/>
    <property type="match status" value="1"/>
</dbReference>
<protein>
    <recommendedName>
        <fullName evidence="2">KRAB domain-containing protein</fullName>
    </recommendedName>
</protein>
<feature type="compositionally biased region" description="Basic and acidic residues" evidence="1">
    <location>
        <begin position="21"/>
        <end position="31"/>
    </location>
</feature>
<dbReference type="CDD" id="cd07765">
    <property type="entry name" value="KRAB_A-box"/>
    <property type="match status" value="1"/>
</dbReference>
<reference evidence="4" key="1">
    <citation type="journal article" date="2017" name="Nat. Commun.">
        <title>The North American bullfrog draft genome provides insight into hormonal regulation of long noncoding RNA.</title>
        <authorList>
            <person name="Hammond S.A."/>
            <person name="Warren R.L."/>
            <person name="Vandervalk B.P."/>
            <person name="Kucuk E."/>
            <person name="Khan H."/>
            <person name="Gibb E.A."/>
            <person name="Pandoh P."/>
            <person name="Kirk H."/>
            <person name="Zhao Y."/>
            <person name="Jones M."/>
            <person name="Mungall A.J."/>
            <person name="Coope R."/>
            <person name="Pleasance S."/>
            <person name="Moore R.A."/>
            <person name="Holt R.A."/>
            <person name="Round J.M."/>
            <person name="Ohora S."/>
            <person name="Walle B.V."/>
            <person name="Veldhoen N."/>
            <person name="Helbing C.C."/>
            <person name="Birol I."/>
        </authorList>
    </citation>
    <scope>NUCLEOTIDE SEQUENCE [LARGE SCALE GENOMIC DNA]</scope>
</reference>
<evidence type="ECO:0000313" key="3">
    <source>
        <dbReference type="EMBL" id="PIO09903.1"/>
    </source>
</evidence>
<dbReference type="Proteomes" id="UP000228934">
    <property type="component" value="Unassembled WGS sequence"/>
</dbReference>
<feature type="region of interest" description="Disordered" evidence="1">
    <location>
        <begin position="116"/>
        <end position="142"/>
    </location>
</feature>
<evidence type="ECO:0000313" key="4">
    <source>
        <dbReference type="Proteomes" id="UP000228934"/>
    </source>
</evidence>
<evidence type="ECO:0000256" key="1">
    <source>
        <dbReference type="SAM" id="MobiDB-lite"/>
    </source>
</evidence>
<dbReference type="GO" id="GO:0006355">
    <property type="term" value="P:regulation of DNA-templated transcription"/>
    <property type="evidence" value="ECO:0007669"/>
    <property type="project" value="InterPro"/>
</dbReference>
<name>A0A2G9Q4B9_AQUCT</name>
<accession>A0A2G9Q4B9</accession>
<dbReference type="EMBL" id="KZ369662">
    <property type="protein sequence ID" value="PIO09903.1"/>
    <property type="molecule type" value="Genomic_DNA"/>
</dbReference>
<keyword evidence="4" id="KW-1185">Reference proteome</keyword>
<evidence type="ECO:0000259" key="2">
    <source>
        <dbReference type="Pfam" id="PF01352"/>
    </source>
</evidence>
<organism evidence="3 4">
    <name type="scientific">Aquarana catesbeiana</name>
    <name type="common">American bullfrog</name>
    <name type="synonym">Rana catesbeiana</name>
    <dbReference type="NCBI Taxonomy" id="8400"/>
    <lineage>
        <taxon>Eukaryota</taxon>
        <taxon>Metazoa</taxon>
        <taxon>Chordata</taxon>
        <taxon>Craniata</taxon>
        <taxon>Vertebrata</taxon>
        <taxon>Euteleostomi</taxon>
        <taxon>Amphibia</taxon>
        <taxon>Batrachia</taxon>
        <taxon>Anura</taxon>
        <taxon>Neobatrachia</taxon>
        <taxon>Ranoidea</taxon>
        <taxon>Ranidae</taxon>
        <taxon>Aquarana</taxon>
    </lineage>
</organism>
<dbReference type="AlphaFoldDB" id="A0A2G9Q4B9"/>
<dbReference type="SUPFAM" id="SSF109640">
    <property type="entry name" value="KRAB domain (Kruppel-associated box)"/>
    <property type="match status" value="1"/>
</dbReference>
<dbReference type="InterPro" id="IPR001909">
    <property type="entry name" value="KRAB"/>
</dbReference>